<keyword evidence="5 6" id="KW-0472">Membrane</keyword>
<evidence type="ECO:0000256" key="6">
    <source>
        <dbReference type="SAM" id="Phobius"/>
    </source>
</evidence>
<name>A0A3P7LV83_DIBLA</name>
<evidence type="ECO:0000256" key="2">
    <source>
        <dbReference type="ARBA" id="ARBA00022448"/>
    </source>
</evidence>
<evidence type="ECO:0000256" key="3">
    <source>
        <dbReference type="ARBA" id="ARBA00022692"/>
    </source>
</evidence>
<protein>
    <submittedName>
        <fullName evidence="7">Uncharacterized protein</fullName>
    </submittedName>
</protein>
<dbReference type="PANTHER" id="PTHR23506">
    <property type="entry name" value="GH10249P"/>
    <property type="match status" value="1"/>
</dbReference>
<dbReference type="GO" id="GO:0030672">
    <property type="term" value="C:synaptic vesicle membrane"/>
    <property type="evidence" value="ECO:0007669"/>
    <property type="project" value="TreeGrafter"/>
</dbReference>
<dbReference type="GO" id="GO:0015842">
    <property type="term" value="P:aminergic neurotransmitter loading into synaptic vesicle"/>
    <property type="evidence" value="ECO:0007669"/>
    <property type="project" value="TreeGrafter"/>
</dbReference>
<dbReference type="EMBL" id="UYRU01060879">
    <property type="protein sequence ID" value="VDN14943.1"/>
    <property type="molecule type" value="Genomic_DNA"/>
</dbReference>
<accession>A0A3P7LV83</accession>
<dbReference type="InterPro" id="IPR050930">
    <property type="entry name" value="MFS_Vesicular_Transporter"/>
</dbReference>
<keyword evidence="3 6" id="KW-0812">Transmembrane</keyword>
<keyword evidence="2" id="KW-0813">Transport</keyword>
<evidence type="ECO:0000313" key="7">
    <source>
        <dbReference type="EMBL" id="VDN14943.1"/>
    </source>
</evidence>
<sequence length="190" mass="21297">MTHEPIEGSHRGLMNRCGDALKDVGPSRTHRRLVLLMVAIALFLDNMLLTTVVPIVPSFLMTVKAKSVVQSILERSEYNCTSKNNLVNTLMEAIMHLAPVSWASRAHVALSEIDFLDPDVASRRERHEVRRLLRQVDKLAQDCNLNTTAMAIEMRESHMGRENFLVGMLFASKSIVQLIVNPLVGPLTNK</sequence>
<comment type="subcellular location">
    <subcellularLocation>
        <location evidence="1">Membrane</location>
        <topology evidence="1">Multi-pass membrane protein</topology>
    </subcellularLocation>
</comment>
<proteinExistence type="predicted"/>
<dbReference type="Proteomes" id="UP000281553">
    <property type="component" value="Unassembled WGS sequence"/>
</dbReference>
<evidence type="ECO:0000256" key="5">
    <source>
        <dbReference type="ARBA" id="ARBA00023136"/>
    </source>
</evidence>
<reference evidence="7 8" key="1">
    <citation type="submission" date="2018-11" db="EMBL/GenBank/DDBJ databases">
        <authorList>
            <consortium name="Pathogen Informatics"/>
        </authorList>
    </citation>
    <scope>NUCLEOTIDE SEQUENCE [LARGE SCALE GENOMIC DNA]</scope>
</reference>
<evidence type="ECO:0000256" key="1">
    <source>
        <dbReference type="ARBA" id="ARBA00004141"/>
    </source>
</evidence>
<keyword evidence="8" id="KW-1185">Reference proteome</keyword>
<dbReference type="GO" id="GO:0043195">
    <property type="term" value="C:terminal bouton"/>
    <property type="evidence" value="ECO:0007669"/>
    <property type="project" value="TreeGrafter"/>
</dbReference>
<feature type="transmembrane region" description="Helical" evidence="6">
    <location>
        <begin position="33"/>
        <end position="56"/>
    </location>
</feature>
<dbReference type="AlphaFoldDB" id="A0A3P7LV83"/>
<organism evidence="7 8">
    <name type="scientific">Dibothriocephalus latus</name>
    <name type="common">Fish tapeworm</name>
    <name type="synonym">Diphyllobothrium latum</name>
    <dbReference type="NCBI Taxonomy" id="60516"/>
    <lineage>
        <taxon>Eukaryota</taxon>
        <taxon>Metazoa</taxon>
        <taxon>Spiralia</taxon>
        <taxon>Lophotrochozoa</taxon>
        <taxon>Platyhelminthes</taxon>
        <taxon>Cestoda</taxon>
        <taxon>Eucestoda</taxon>
        <taxon>Diphyllobothriidea</taxon>
        <taxon>Diphyllobothriidae</taxon>
        <taxon>Dibothriocephalus</taxon>
    </lineage>
</organism>
<dbReference type="GO" id="GO:0005335">
    <property type="term" value="F:serotonin:sodium:chloride symporter activity"/>
    <property type="evidence" value="ECO:0007669"/>
    <property type="project" value="TreeGrafter"/>
</dbReference>
<evidence type="ECO:0000313" key="8">
    <source>
        <dbReference type="Proteomes" id="UP000281553"/>
    </source>
</evidence>
<dbReference type="OrthoDB" id="5086884at2759"/>
<dbReference type="PANTHER" id="PTHR23506:SF23">
    <property type="entry name" value="GH10249P"/>
    <property type="match status" value="1"/>
</dbReference>
<evidence type="ECO:0000256" key="4">
    <source>
        <dbReference type="ARBA" id="ARBA00022989"/>
    </source>
</evidence>
<keyword evidence="4 6" id="KW-1133">Transmembrane helix</keyword>
<gene>
    <name evidence="7" type="ORF">DILT_LOCUS10774</name>
</gene>